<dbReference type="GO" id="GO:0016779">
    <property type="term" value="F:nucleotidyltransferase activity"/>
    <property type="evidence" value="ECO:0007669"/>
    <property type="project" value="UniProtKB-ARBA"/>
</dbReference>
<accession>A0A268NZZ6</accession>
<name>A0A268NZZ6_SHOCL</name>
<dbReference type="SUPFAM" id="SSF53448">
    <property type="entry name" value="Nucleotide-diphospho-sugar transferases"/>
    <property type="match status" value="1"/>
</dbReference>
<proteinExistence type="predicted"/>
<dbReference type="Proteomes" id="UP000216207">
    <property type="component" value="Unassembled WGS sequence"/>
</dbReference>
<dbReference type="PANTHER" id="PTHR43777">
    <property type="entry name" value="MOLYBDENUM COFACTOR CYTIDYLYLTRANSFERASE"/>
    <property type="match status" value="1"/>
</dbReference>
<dbReference type="EMBL" id="NPCC01000012">
    <property type="protein sequence ID" value="PAE88981.1"/>
    <property type="molecule type" value="Genomic_DNA"/>
</dbReference>
<dbReference type="CDD" id="cd04182">
    <property type="entry name" value="GT_2_like_f"/>
    <property type="match status" value="1"/>
</dbReference>
<dbReference type="InterPro" id="IPR025877">
    <property type="entry name" value="MobA-like_NTP_Trfase"/>
</dbReference>
<reference evidence="2 3" key="1">
    <citation type="submission" date="2017-07" db="EMBL/GenBank/DDBJ databases">
        <title>Isolation and whole genome analysis of endospore-forming bacteria from heroin.</title>
        <authorList>
            <person name="Kalinowski J."/>
            <person name="Ahrens B."/>
            <person name="Al-Dilaimi A."/>
            <person name="Winkler A."/>
            <person name="Wibberg D."/>
            <person name="Schleenbecker U."/>
            <person name="Ruckert C."/>
            <person name="Wolfel R."/>
            <person name="Grass G."/>
        </authorList>
    </citation>
    <scope>NUCLEOTIDE SEQUENCE [LARGE SCALE GENOMIC DNA]</scope>
    <source>
        <strain evidence="2 3">7539</strain>
    </source>
</reference>
<evidence type="ECO:0000313" key="2">
    <source>
        <dbReference type="EMBL" id="PAE88981.1"/>
    </source>
</evidence>
<dbReference type="RefSeq" id="WP_073304510.1">
    <property type="nucleotide sequence ID" value="NZ_NPCC01000012.1"/>
</dbReference>
<dbReference type="PANTHER" id="PTHR43777:SF1">
    <property type="entry name" value="MOLYBDENUM COFACTOR CYTIDYLYLTRANSFERASE"/>
    <property type="match status" value="1"/>
</dbReference>
<dbReference type="InterPro" id="IPR029044">
    <property type="entry name" value="Nucleotide-diphossugar_trans"/>
</dbReference>
<feature type="domain" description="MobA-like NTP transferase" evidence="1">
    <location>
        <begin position="5"/>
        <end position="170"/>
    </location>
</feature>
<evidence type="ECO:0000259" key="1">
    <source>
        <dbReference type="Pfam" id="PF12804"/>
    </source>
</evidence>
<evidence type="ECO:0000313" key="3">
    <source>
        <dbReference type="Proteomes" id="UP000216207"/>
    </source>
</evidence>
<dbReference type="Pfam" id="PF12804">
    <property type="entry name" value="NTP_transf_3"/>
    <property type="match status" value="1"/>
</dbReference>
<dbReference type="Gene3D" id="3.90.550.10">
    <property type="entry name" value="Spore Coat Polysaccharide Biosynthesis Protein SpsA, Chain A"/>
    <property type="match status" value="1"/>
</dbReference>
<dbReference type="AlphaFoldDB" id="A0A268NZZ6"/>
<gene>
    <name evidence="2" type="primary">pucB</name>
    <name evidence="2" type="ORF">CHH72_11450</name>
</gene>
<protein>
    <submittedName>
        <fullName evidence="2">Xanthine dehydrogenase accessory protein PucB</fullName>
    </submittedName>
</protein>
<comment type="caution">
    <text evidence="2">The sequence shown here is derived from an EMBL/GenBank/DDBJ whole genome shotgun (WGS) entry which is preliminary data.</text>
</comment>
<dbReference type="NCBIfam" id="TIGR03202">
    <property type="entry name" value="pucB"/>
    <property type="match status" value="1"/>
</dbReference>
<organism evidence="2 3">
    <name type="scientific">Shouchella clausii</name>
    <name type="common">Alkalihalobacillus clausii</name>
    <dbReference type="NCBI Taxonomy" id="79880"/>
    <lineage>
        <taxon>Bacteria</taxon>
        <taxon>Bacillati</taxon>
        <taxon>Bacillota</taxon>
        <taxon>Bacilli</taxon>
        <taxon>Bacillales</taxon>
        <taxon>Bacillaceae</taxon>
        <taxon>Shouchella</taxon>
    </lineage>
</organism>
<sequence>MKTVAICLAAGQSARMGENKLALPLLETTVGSASLKTALGTDVAKIVVVIGEKYGHTSWLDPKLLADRRIMLVCCRKAAEGQAESLKCGLEVAGALGASAVLILLADQPFLPASVIKSVLATAKRRPDATSVSACYKGKQRPPALFRQSLFVKLHALAGDEGARAVLRKDKSSLAVPVAVASAFFDIDTKEDYQWACRHLQKWK</sequence>
<dbReference type="InterPro" id="IPR017615">
    <property type="entry name" value="Xanthine_dehydrogenase_PucB"/>
</dbReference>